<proteinExistence type="inferred from homology"/>
<dbReference type="AlphaFoldDB" id="A0A268NUN3"/>
<dbReference type="FunFam" id="3.30.950.10:FF:000002">
    <property type="entry name" value="Ribosomal RNA small subunit methyltransferase I"/>
    <property type="match status" value="1"/>
</dbReference>
<comment type="subcellular location">
    <subcellularLocation>
        <location evidence="6">Cytoplasm</location>
    </subcellularLocation>
</comment>
<comment type="similarity">
    <text evidence="6">Belongs to the methyltransferase superfamily. RsmI family.</text>
</comment>
<sequence length="288" mass="31832">MKEQKSFQHTDGCLYLVPTPIGNLEDMTFRGIRILKEADLIAAEDTRQTRKLTAHFDIHTPLVSYHEHNQKQAGADLLAEMEKGKTIALVSDAGMPGISDPGEALAKLCIDAGIPVVALPGANAALTALVASGLPAKQFAFHGFLPRVKKDRKEALARLATANETMLFYEAPHRLSQTLAAMYEAFGDREIAIGRELTKKFEEYQRGLLSEAVAWIETGTIKGEFCLVVEGASQQANEEQEQWWAPLSETAHVDHYIAIGLSQKDAIKQVAVDRGVPKRQIYQTYHQH</sequence>
<name>A0A268NUN3_SHOCL</name>
<comment type="catalytic activity">
    <reaction evidence="6">
        <text>cytidine(1402) in 16S rRNA + S-adenosyl-L-methionine = 2'-O-methylcytidine(1402) in 16S rRNA + S-adenosyl-L-homocysteine + H(+)</text>
        <dbReference type="Rhea" id="RHEA:42924"/>
        <dbReference type="Rhea" id="RHEA-COMP:10285"/>
        <dbReference type="Rhea" id="RHEA-COMP:10286"/>
        <dbReference type="ChEBI" id="CHEBI:15378"/>
        <dbReference type="ChEBI" id="CHEBI:57856"/>
        <dbReference type="ChEBI" id="CHEBI:59789"/>
        <dbReference type="ChEBI" id="CHEBI:74495"/>
        <dbReference type="ChEBI" id="CHEBI:82748"/>
        <dbReference type="EC" id="2.1.1.198"/>
    </reaction>
</comment>
<dbReference type="RefSeq" id="WP_095327376.1">
    <property type="nucleotide sequence ID" value="NZ_NPCC01000044.1"/>
</dbReference>
<dbReference type="EC" id="2.1.1.198" evidence="6"/>
<evidence type="ECO:0000256" key="2">
    <source>
        <dbReference type="ARBA" id="ARBA00022552"/>
    </source>
</evidence>
<dbReference type="GO" id="GO:0005737">
    <property type="term" value="C:cytoplasm"/>
    <property type="evidence" value="ECO:0007669"/>
    <property type="project" value="UniProtKB-SubCell"/>
</dbReference>
<gene>
    <name evidence="6 8" type="primary">rsmI</name>
    <name evidence="8" type="ORF">CHH72_20985</name>
</gene>
<dbReference type="InterPro" id="IPR014777">
    <property type="entry name" value="4pyrrole_Mease_sub1"/>
</dbReference>
<evidence type="ECO:0000256" key="6">
    <source>
        <dbReference type="HAMAP-Rule" id="MF_01877"/>
    </source>
</evidence>
<comment type="function">
    <text evidence="6">Catalyzes the 2'-O-methylation of the ribose of cytidine 1402 (C1402) in 16S rRNA.</text>
</comment>
<evidence type="ECO:0000313" key="8">
    <source>
        <dbReference type="EMBL" id="PAE86969.1"/>
    </source>
</evidence>
<dbReference type="PANTHER" id="PTHR46111">
    <property type="entry name" value="RIBOSOMAL RNA SMALL SUBUNIT METHYLTRANSFERASE I"/>
    <property type="match status" value="1"/>
</dbReference>
<evidence type="ECO:0000259" key="7">
    <source>
        <dbReference type="Pfam" id="PF00590"/>
    </source>
</evidence>
<protein>
    <recommendedName>
        <fullName evidence="6">Ribosomal RNA small subunit methyltransferase I</fullName>
        <ecNumber evidence="6">2.1.1.198</ecNumber>
    </recommendedName>
    <alternativeName>
        <fullName evidence="6">16S rRNA 2'-O-ribose C1402 methyltransferase</fullName>
    </alternativeName>
    <alternativeName>
        <fullName evidence="6">rRNA (cytidine-2'-O-)-methyltransferase RsmI</fullName>
    </alternativeName>
</protein>
<dbReference type="CDD" id="cd11648">
    <property type="entry name" value="RsmI"/>
    <property type="match status" value="1"/>
</dbReference>
<dbReference type="PANTHER" id="PTHR46111:SF1">
    <property type="entry name" value="RIBOSOMAL RNA SMALL SUBUNIT METHYLTRANSFERASE I"/>
    <property type="match status" value="1"/>
</dbReference>
<organism evidence="8 9">
    <name type="scientific">Shouchella clausii</name>
    <name type="common">Alkalihalobacillus clausii</name>
    <dbReference type="NCBI Taxonomy" id="79880"/>
    <lineage>
        <taxon>Bacteria</taxon>
        <taxon>Bacillati</taxon>
        <taxon>Bacillota</taxon>
        <taxon>Bacilli</taxon>
        <taxon>Bacillales</taxon>
        <taxon>Bacillaceae</taxon>
        <taxon>Shouchella</taxon>
    </lineage>
</organism>
<dbReference type="InterPro" id="IPR008189">
    <property type="entry name" value="rRNA_ssu_MeTfrase_I"/>
</dbReference>
<dbReference type="InterPro" id="IPR018063">
    <property type="entry name" value="SAM_MeTrfase_RsmI_CS"/>
</dbReference>
<dbReference type="PROSITE" id="PS01296">
    <property type="entry name" value="RSMI"/>
    <property type="match status" value="1"/>
</dbReference>
<evidence type="ECO:0000256" key="1">
    <source>
        <dbReference type="ARBA" id="ARBA00022490"/>
    </source>
</evidence>
<comment type="caution">
    <text evidence="8">The sequence shown here is derived from an EMBL/GenBank/DDBJ whole genome shotgun (WGS) entry which is preliminary data.</text>
</comment>
<dbReference type="Gene3D" id="3.40.1010.10">
    <property type="entry name" value="Cobalt-precorrin-4 Transmethylase, Domain 1"/>
    <property type="match status" value="1"/>
</dbReference>
<evidence type="ECO:0000256" key="4">
    <source>
        <dbReference type="ARBA" id="ARBA00022679"/>
    </source>
</evidence>
<dbReference type="InterPro" id="IPR000878">
    <property type="entry name" value="4pyrrol_Mease"/>
</dbReference>
<dbReference type="InterPro" id="IPR014776">
    <property type="entry name" value="4pyrrole_Mease_sub2"/>
</dbReference>
<dbReference type="SUPFAM" id="SSF53790">
    <property type="entry name" value="Tetrapyrrole methylase"/>
    <property type="match status" value="1"/>
</dbReference>
<dbReference type="Gene3D" id="3.30.950.10">
    <property type="entry name" value="Methyltransferase, Cobalt-precorrin-4 Transmethylase, Domain 2"/>
    <property type="match status" value="1"/>
</dbReference>
<reference evidence="8 9" key="1">
    <citation type="submission" date="2017-07" db="EMBL/GenBank/DDBJ databases">
        <title>Isolation and whole genome analysis of endospore-forming bacteria from heroin.</title>
        <authorList>
            <person name="Kalinowski J."/>
            <person name="Ahrens B."/>
            <person name="Al-Dilaimi A."/>
            <person name="Winkler A."/>
            <person name="Wibberg D."/>
            <person name="Schleenbecker U."/>
            <person name="Ruckert C."/>
            <person name="Wolfel R."/>
            <person name="Grass G."/>
        </authorList>
    </citation>
    <scope>NUCLEOTIDE SEQUENCE [LARGE SCALE GENOMIC DNA]</scope>
    <source>
        <strain evidence="8 9">7539</strain>
    </source>
</reference>
<keyword evidence="2 6" id="KW-0698">rRNA processing</keyword>
<keyword evidence="3 6" id="KW-0489">Methyltransferase</keyword>
<dbReference type="Proteomes" id="UP000216207">
    <property type="component" value="Unassembled WGS sequence"/>
</dbReference>
<evidence type="ECO:0000256" key="3">
    <source>
        <dbReference type="ARBA" id="ARBA00022603"/>
    </source>
</evidence>
<keyword evidence="1 6" id="KW-0963">Cytoplasm</keyword>
<dbReference type="InterPro" id="IPR035996">
    <property type="entry name" value="4pyrrol_Methylase_sf"/>
</dbReference>
<dbReference type="Pfam" id="PF00590">
    <property type="entry name" value="TP_methylase"/>
    <property type="match status" value="1"/>
</dbReference>
<dbReference type="EMBL" id="NPCC01000044">
    <property type="protein sequence ID" value="PAE86969.1"/>
    <property type="molecule type" value="Genomic_DNA"/>
</dbReference>
<dbReference type="NCBIfam" id="TIGR00096">
    <property type="entry name" value="16S rRNA (cytidine(1402)-2'-O)-methyltransferase"/>
    <property type="match status" value="1"/>
</dbReference>
<accession>A0A268NUN3</accession>
<keyword evidence="5 6" id="KW-0949">S-adenosyl-L-methionine</keyword>
<dbReference type="HAMAP" id="MF_01877">
    <property type="entry name" value="16SrRNA_methyltr_I"/>
    <property type="match status" value="1"/>
</dbReference>
<dbReference type="FunFam" id="3.40.1010.10:FF:000002">
    <property type="entry name" value="Ribosomal RNA small subunit methyltransferase I"/>
    <property type="match status" value="1"/>
</dbReference>
<keyword evidence="4 6" id="KW-0808">Transferase</keyword>
<dbReference type="GO" id="GO:0070677">
    <property type="term" value="F:rRNA (cytosine-2'-O-)-methyltransferase activity"/>
    <property type="evidence" value="ECO:0007669"/>
    <property type="project" value="UniProtKB-UniRule"/>
</dbReference>
<dbReference type="PIRSF" id="PIRSF005917">
    <property type="entry name" value="MTase_YraL"/>
    <property type="match status" value="1"/>
</dbReference>
<evidence type="ECO:0000313" key="9">
    <source>
        <dbReference type="Proteomes" id="UP000216207"/>
    </source>
</evidence>
<feature type="domain" description="Tetrapyrrole methylase" evidence="7">
    <location>
        <begin position="14"/>
        <end position="212"/>
    </location>
</feature>
<evidence type="ECO:0000256" key="5">
    <source>
        <dbReference type="ARBA" id="ARBA00022691"/>
    </source>
</evidence>